<keyword evidence="3" id="KW-0539">Nucleus</keyword>
<evidence type="ECO:0000259" key="9">
    <source>
        <dbReference type="Pfam" id="PF25785"/>
    </source>
</evidence>
<evidence type="ECO:0000259" key="8">
    <source>
        <dbReference type="Pfam" id="PF25481"/>
    </source>
</evidence>
<reference evidence="10" key="1">
    <citation type="submission" date="2022-08" db="EMBL/GenBank/DDBJ databases">
        <authorList>
            <person name="Gutierrez-Valencia J."/>
        </authorList>
    </citation>
    <scope>NUCLEOTIDE SEQUENCE</scope>
</reference>
<feature type="compositionally biased region" description="Gly residues" evidence="5">
    <location>
        <begin position="2090"/>
        <end position="2107"/>
    </location>
</feature>
<feature type="region of interest" description="Disordered" evidence="5">
    <location>
        <begin position="2052"/>
        <end position="2107"/>
    </location>
</feature>
<accession>A0AAV0KF74</accession>
<dbReference type="EMBL" id="CAMGYJ010000005">
    <property type="protein sequence ID" value="CAI0419608.1"/>
    <property type="molecule type" value="Genomic_DNA"/>
</dbReference>
<dbReference type="InterPro" id="IPR012929">
    <property type="entry name" value="Nucleoprot-TPR/MLP1-2_dom"/>
</dbReference>
<evidence type="ECO:0000259" key="7">
    <source>
        <dbReference type="Pfam" id="PF07926"/>
    </source>
</evidence>
<protein>
    <recommendedName>
        <fullName evidence="12">Nucleoprotein TPR/MLP1 domain-containing protein</fullName>
    </recommendedName>
</protein>
<feature type="region of interest" description="Disordered" evidence="5">
    <location>
        <begin position="1695"/>
        <end position="1804"/>
    </location>
</feature>
<evidence type="ECO:0000256" key="4">
    <source>
        <dbReference type="SAM" id="Coils"/>
    </source>
</evidence>
<gene>
    <name evidence="10" type="ORF">LITE_LOCUS18065</name>
</gene>
<dbReference type="GO" id="GO:0006606">
    <property type="term" value="P:protein import into nucleus"/>
    <property type="evidence" value="ECO:0007669"/>
    <property type="project" value="InterPro"/>
</dbReference>
<dbReference type="PANTHER" id="PTHR18898:SF2">
    <property type="entry name" value="NUCLEOPROTEIN TPR"/>
    <property type="match status" value="1"/>
</dbReference>
<feature type="domain" description="NUA/TPR/MLP1-2-like" evidence="9">
    <location>
        <begin position="491"/>
        <end position="596"/>
    </location>
</feature>
<feature type="region of interest" description="Disordered" evidence="5">
    <location>
        <begin position="1537"/>
        <end position="1556"/>
    </location>
</feature>
<feature type="coiled-coil region" evidence="4">
    <location>
        <begin position="1102"/>
        <end position="1133"/>
    </location>
</feature>
<feature type="coiled-coil region" evidence="4">
    <location>
        <begin position="477"/>
        <end position="525"/>
    </location>
</feature>
<evidence type="ECO:0000256" key="5">
    <source>
        <dbReference type="SAM" id="MobiDB-lite"/>
    </source>
</evidence>
<feature type="compositionally biased region" description="Acidic residues" evidence="5">
    <location>
        <begin position="1894"/>
        <end position="1908"/>
    </location>
</feature>
<comment type="caution">
    <text evidence="10">The sequence shown here is derived from an EMBL/GenBank/DDBJ whole genome shotgun (WGS) entry which is preliminary data.</text>
</comment>
<keyword evidence="6" id="KW-1133">Transmembrane helix</keyword>
<feature type="compositionally biased region" description="Polar residues" evidence="5">
    <location>
        <begin position="1739"/>
        <end position="1777"/>
    </location>
</feature>
<sequence>MPLFITDDELARYSNDAPHVAARADDYIRRLQTELETVKAAADANAVTAEQTCSLLEHKFLSLSTEFSTLQSQNALLQSTLDERLSELAEAQAQKHQLHLQSMGKDGEVERLATDLSELRKSNRQLLELVEQKDAEINDKKATINSYLDKIVNLTESASKKEARLYEVEAELVHSQAACSRLSQEKEIVDRHNSWLNDELTAKVDSLIELRIRHSNLEEDLSAKLACAEKQLSESSSSAQRNKDRADELEAKLTSLQEELCSTKDAAVTNEEQLSAELSTANKLVELYKQSSEEWSRKAGELEGVIRALETHLGELENDYKARLEKEVKSRSQLEKEAADLRGKLEKCEAEIESSRRNSELNLLPLSNFSTERWAAQSDSNVSMEDTDMLVPKIPPGVSGTALAASLLRDGWSLAKMYAKYQEAVDALRHEQLGRKDAEAVLQRVLFELEEKAGVILDERAEYERMLESYSIIGQKLQQSVSERGNLEKMIHELKAELRRNERHYDFAQREIVDLQKQVTVLLKECRDVQLRCGLGDNDGDDSSIYADVGMETNAVADNVISERLLTFNDINGLVEQNVQLRGLVRSLSDQIENRESEFKEKLEMEHKKLTDEAAARVANVLQRAEEQGNMIENLRASVLFPLPQFSCLTLSCIFFAMYKRLYEEQKKRQSPDTLLHSSEAALENGGKDLLFVLEGAQMQEASKMAQEKVAKQLGSLEEKLSKARSELVSLQLERDKLGSEAKHATEKLERFMKEFEHQDGRIKGLEARNLEHGRLILDFQKRLNESMHVQHASEDHCRKLNMEVSALKHEKEMLSNAEKRACDEVRRLSERVHRLQVWKAICYCLVLILLQLSYIVLSLQSSLDTFQSAEDVRKEARAAERRKQEEYVKQIEREWAEAKKELQLEKENVRSLTCDREQTLKNAMRQVDDMGKELADALRAVTAAKTRAAVAETKLDLEKKKASSDQNVADGLESRALTVSSAEITTDLIMVKEEVGKLREEAQANKEHMLQYKNIAQVNEDALKQMEAAHENFKIESEKLKESLEAELISSRVKISELHNELRLKSEEVVLASAGKEEALSSALAEINVLKEERSSKISQVVALEMQVSVLKEDLEKEHERWRSAQTNYERQVILQSETIQELTKTSQTLASSQEEASGWHKLADERECINNELKTKWEAAQSMLEESRRDSQKKYDELNEQNKLLHSRLEALHIQLAESDRSSVGMSSRSNADPNADGGLQNVVSYLRRSKEIAETEISLLRQEKLRLQSQLESALKAAENAKVSLGAERANSRAFIFSEEEMMSLQHQVEEMNLLRESNMQLREENKQSVEECQKMRELAQETETKADNMKILLRGREAEIEACKKEIEMSRAEKDFLQKRVSELLEKNINVEDYDKLKANLQRLQEKLKEKDDQLVDTKNCMSRQQETLSKLEEDLGRNEAELNSIKSELDKQNRTVTHYKRRNNSLSKERDELLKEKDAANKQIEELKQGKKVIGNAGGELAVKEKEEKDTRIQMLEKMLDKVRDDLRKEKENHDLEKAKHESSEKTVQESVKHVEQERSSFENKFEKHNEALRRLSDELAKLKHVEGSLPEGTSVVQILSGSILGDHAAVYLSAVENFEKIATSVLGELGPTPPVETPPALDAPAPVPTASQTTAQIPVTRAIPTNPIPAKAAEEKDKRFVVSRTNVGEVRKPGRRLVRPWRGKTEEPQVTDAEMSEVTADKSNLGGKPVAASQDTDANAMQGNLISSSSQPLSRKRPSQSVAEGSEQQIQGEALSQGAAPVLKKAKGQGSSEGGVAEVLPGTSAADVSLDAAGDVLTGGSNEEVIAAENEMADIVGDKMDSDVIGGSGDQVEVQNQKSDDAEDTTSDKPTSGTLVIEIDESLKDELMVEEDQQGDREEGELPSDVSEAEGGADVGSPESGEFMPEGGITPESSPLRMEEETAAPTEDLEAGEIPDDENDTADTSNIGSEKANDTDDQNAVVETDQGQETTPVAGDVSTTNASADADVVKAEAAEVVKQQVSPASQASTVVNLAVRARERARMRQLGAAATSSLPAAAASPSALRGRVRGLVRGRGVGARVLPRGGGRTGGRGGQSSGQQG</sequence>
<dbReference type="Pfam" id="PF07926">
    <property type="entry name" value="TPR_MLP1_2"/>
    <property type="match status" value="1"/>
</dbReference>
<evidence type="ECO:0000313" key="11">
    <source>
        <dbReference type="Proteomes" id="UP001154282"/>
    </source>
</evidence>
<evidence type="ECO:0008006" key="12">
    <source>
        <dbReference type="Google" id="ProtNLM"/>
    </source>
</evidence>
<feature type="coiled-coil region" evidence="4">
    <location>
        <begin position="707"/>
        <end position="755"/>
    </location>
</feature>
<feature type="compositionally biased region" description="Basic residues" evidence="5">
    <location>
        <begin position="1699"/>
        <end position="1708"/>
    </location>
</feature>
<feature type="coiled-coil region" evidence="4">
    <location>
        <begin position="870"/>
        <end position="941"/>
    </location>
</feature>
<dbReference type="GO" id="GO:0006406">
    <property type="term" value="P:mRNA export from nucleus"/>
    <property type="evidence" value="ECO:0007669"/>
    <property type="project" value="TreeGrafter"/>
</dbReference>
<dbReference type="InterPro" id="IPR057577">
    <property type="entry name" value="Nucleoprot-TPR/MLP1_dom"/>
</dbReference>
<feature type="compositionally biased region" description="Acidic residues" evidence="5">
    <location>
        <begin position="1953"/>
        <end position="1967"/>
    </location>
</feature>
<feature type="region of interest" description="Disordered" evidence="5">
    <location>
        <begin position="1845"/>
        <end position="2007"/>
    </location>
</feature>
<evidence type="ECO:0000256" key="6">
    <source>
        <dbReference type="SAM" id="Phobius"/>
    </source>
</evidence>
<feature type="coiled-coil region" evidence="4">
    <location>
        <begin position="1024"/>
        <end position="1062"/>
    </location>
</feature>
<evidence type="ECO:0000313" key="10">
    <source>
        <dbReference type="EMBL" id="CAI0419608.1"/>
    </source>
</evidence>
<comment type="subcellular location">
    <subcellularLocation>
        <location evidence="1">Nucleus</location>
    </subcellularLocation>
</comment>
<proteinExistence type="predicted"/>
<feature type="transmembrane region" description="Helical" evidence="6">
    <location>
        <begin position="838"/>
        <end position="858"/>
    </location>
</feature>
<dbReference type="InterPro" id="IPR057974">
    <property type="entry name" value="NUA/TPR/MLP1-2-like_dom"/>
</dbReference>
<keyword evidence="11" id="KW-1185">Reference proteome</keyword>
<dbReference type="GO" id="GO:0017056">
    <property type="term" value="F:structural constituent of nuclear pore"/>
    <property type="evidence" value="ECO:0007669"/>
    <property type="project" value="TreeGrafter"/>
</dbReference>
<keyword evidence="6" id="KW-0812">Transmembrane</keyword>
<keyword evidence="2 4" id="KW-0175">Coiled coil</keyword>
<evidence type="ECO:0000256" key="2">
    <source>
        <dbReference type="ARBA" id="ARBA00023054"/>
    </source>
</evidence>
<feature type="compositionally biased region" description="Polar residues" evidence="5">
    <location>
        <begin position="1991"/>
        <end position="2007"/>
    </location>
</feature>
<evidence type="ECO:0000256" key="1">
    <source>
        <dbReference type="ARBA" id="ARBA00004123"/>
    </source>
</evidence>
<feature type="coiled-coil region" evidence="4">
    <location>
        <begin position="74"/>
        <end position="136"/>
    </location>
</feature>
<dbReference type="Pfam" id="PF25785">
    <property type="entry name" value="TPR"/>
    <property type="match status" value="1"/>
</dbReference>
<dbReference type="PANTHER" id="PTHR18898">
    <property type="entry name" value="NUCLEOPROTEIN TPR-RELATED"/>
    <property type="match status" value="1"/>
</dbReference>
<dbReference type="GO" id="GO:0005643">
    <property type="term" value="C:nuclear pore"/>
    <property type="evidence" value="ECO:0007669"/>
    <property type="project" value="TreeGrafter"/>
</dbReference>
<dbReference type="Pfam" id="PF25481">
    <property type="entry name" value="Nucleoprot-TPR"/>
    <property type="match status" value="1"/>
</dbReference>
<organism evidence="10 11">
    <name type="scientific">Linum tenue</name>
    <dbReference type="NCBI Taxonomy" id="586396"/>
    <lineage>
        <taxon>Eukaryota</taxon>
        <taxon>Viridiplantae</taxon>
        <taxon>Streptophyta</taxon>
        <taxon>Embryophyta</taxon>
        <taxon>Tracheophyta</taxon>
        <taxon>Spermatophyta</taxon>
        <taxon>Magnoliopsida</taxon>
        <taxon>eudicotyledons</taxon>
        <taxon>Gunneridae</taxon>
        <taxon>Pentapetalae</taxon>
        <taxon>rosids</taxon>
        <taxon>fabids</taxon>
        <taxon>Malpighiales</taxon>
        <taxon>Linaceae</taxon>
        <taxon>Linum</taxon>
    </lineage>
</organism>
<name>A0AAV0KF74_9ROSI</name>
<feature type="region of interest" description="Disordered" evidence="5">
    <location>
        <begin position="1635"/>
        <end position="1662"/>
    </location>
</feature>
<feature type="compositionally biased region" description="Low complexity" evidence="5">
    <location>
        <begin position="2054"/>
        <end position="2071"/>
    </location>
</feature>
<feature type="domain" description="Nucleoprotein TPR/MLP1-2" evidence="7">
    <location>
        <begin position="1087"/>
        <end position="1214"/>
    </location>
</feature>
<feature type="transmembrane region" description="Helical" evidence="6">
    <location>
        <begin position="639"/>
        <end position="659"/>
    </location>
</feature>
<dbReference type="Proteomes" id="UP001154282">
    <property type="component" value="Unassembled WGS sequence"/>
</dbReference>
<evidence type="ECO:0000256" key="3">
    <source>
        <dbReference type="ARBA" id="ARBA00023242"/>
    </source>
</evidence>
<feature type="coiled-coil region" evidence="4">
    <location>
        <begin position="1183"/>
        <end position="1217"/>
    </location>
</feature>
<feature type="coiled-coil region" evidence="4">
    <location>
        <begin position="1253"/>
        <end position="1284"/>
    </location>
</feature>
<feature type="coiled-coil region" evidence="4">
    <location>
        <begin position="299"/>
        <end position="358"/>
    </location>
</feature>
<feature type="domain" description="Nucleoprotein TPR/MPL1" evidence="8">
    <location>
        <begin position="170"/>
        <end position="249"/>
    </location>
</feature>
<keyword evidence="6" id="KW-0472">Membrane</keyword>